<evidence type="ECO:0000256" key="2">
    <source>
        <dbReference type="SAM" id="Phobius"/>
    </source>
</evidence>
<evidence type="ECO:0000313" key="3">
    <source>
        <dbReference type="EMBL" id="CAD9817866.1"/>
    </source>
</evidence>
<reference evidence="3" key="1">
    <citation type="submission" date="2021-01" db="EMBL/GenBank/DDBJ databases">
        <authorList>
            <person name="Corre E."/>
            <person name="Pelletier E."/>
            <person name="Niang G."/>
            <person name="Scheremetjew M."/>
            <person name="Finn R."/>
            <person name="Kale V."/>
            <person name="Holt S."/>
            <person name="Cochrane G."/>
            <person name="Meng A."/>
            <person name="Brown T."/>
            <person name="Cohen L."/>
        </authorList>
    </citation>
    <scope>NUCLEOTIDE SEQUENCE</scope>
    <source>
        <strain evidence="3">CCMP2084</strain>
    </source>
</reference>
<keyword evidence="2" id="KW-0812">Transmembrane</keyword>
<feature type="transmembrane region" description="Helical" evidence="2">
    <location>
        <begin position="543"/>
        <end position="566"/>
    </location>
</feature>
<dbReference type="PANTHER" id="PTHR37935:SF1">
    <property type="entry name" value="CHROMOSOME UNDETERMINED SCAFFOLD_14, WHOLE GENOME SHOTGUN SEQUENCE"/>
    <property type="match status" value="1"/>
</dbReference>
<gene>
    <name evidence="3" type="ORF">ASEP1449_LOCUS9698</name>
</gene>
<keyword evidence="2" id="KW-0472">Membrane</keyword>
<evidence type="ECO:0000256" key="1">
    <source>
        <dbReference type="SAM" id="MobiDB-lite"/>
    </source>
</evidence>
<dbReference type="EMBL" id="HBHQ01014539">
    <property type="protein sequence ID" value="CAD9817866.1"/>
    <property type="molecule type" value="Transcribed_RNA"/>
</dbReference>
<feature type="compositionally biased region" description="Basic and acidic residues" evidence="1">
    <location>
        <begin position="192"/>
        <end position="211"/>
    </location>
</feature>
<protein>
    <submittedName>
        <fullName evidence="3">Uncharacterized protein</fullName>
    </submittedName>
</protein>
<keyword evidence="2" id="KW-1133">Transmembrane helix</keyword>
<dbReference type="AlphaFoldDB" id="A0A7S2XNB5"/>
<organism evidence="3">
    <name type="scientific">Attheya septentrionalis</name>
    <dbReference type="NCBI Taxonomy" id="420275"/>
    <lineage>
        <taxon>Eukaryota</taxon>
        <taxon>Sar</taxon>
        <taxon>Stramenopiles</taxon>
        <taxon>Ochrophyta</taxon>
        <taxon>Bacillariophyta</taxon>
        <taxon>Coscinodiscophyceae</taxon>
        <taxon>Chaetocerotophycidae</taxon>
        <taxon>Chaetocerotales</taxon>
        <taxon>Attheyaceae</taxon>
        <taxon>Attheya</taxon>
    </lineage>
</organism>
<feature type="region of interest" description="Disordered" evidence="1">
    <location>
        <begin position="173"/>
        <end position="212"/>
    </location>
</feature>
<sequence length="699" mass="74831">MLGRAAIRSPSLRARRVSSHHRDFSNASRKIRLLVRPRCDKLVDKANNNRSNAVVTGTLGRDIPHEHNIHSTQEISPELVHLHDTASPVATSSMDAHFNTIPISGILPKNPPWGTIDIHNSLATQHSHSNHTKYLGERTNLYSAIKSQVPLFIHKRSLDGHIKKSHVAVRYLSTSSGGPNNGNGKTSAEENSNDKKIAKEEPTDASEEGKTSRLSAVVGSVGQRLPHLQWHVPDLVSVYGIFMLIAAIVVTPIVFTQMKKSDSKYDEVSVDDTVSFVGETMRDDVLPDVRLASHDIRKQRGMIEEDEDMDNKSDGRILDNTVDLAADFIKSKILQDAITHLVTSIIQSDEFKNACQTLLKTLWNDLINDPETTAQVVQLLNNAIQDDEIKAAVQDLVKQLIADEQVYAEFTKLLVRLASEEEVLASTQALLTESTHKALNDPEILDHSMEFATDVVGDDVVQRTSGEALRNTVTYAVRPGVSVVFAIAGAAFVVLSLSVLWGMVGSAGTGATAAGTAIASTARSFQTSSVDILTTLFDIPGRVAAFSASAVTSLVLVPVRLLGYILNGIRAAGHFTFNVTGTGLSAIGALPHVILDATRGLGGVICNVVIGGVSRTKSGVSSALSALVGCLGTAVRSFVGSIAWLVSQFGTLVVDFFASCGNGVLKVGGTAGKAVGSTVSSIASFYYAILTWLAQLLVP</sequence>
<accession>A0A7S2XNB5</accession>
<feature type="transmembrane region" description="Helical" evidence="2">
    <location>
        <begin position="236"/>
        <end position="255"/>
    </location>
</feature>
<proteinExistence type="predicted"/>
<feature type="region of interest" description="Disordered" evidence="1">
    <location>
        <begin position="1"/>
        <end position="23"/>
    </location>
</feature>
<feature type="transmembrane region" description="Helical" evidence="2">
    <location>
        <begin position="674"/>
        <end position="698"/>
    </location>
</feature>
<name>A0A7S2XNB5_9STRA</name>
<dbReference type="PANTHER" id="PTHR37935">
    <property type="entry name" value="CHROMOSOME UNDETERMINED SCAFFOLD_14, WHOLE GENOME SHOTGUN SEQUENCE"/>
    <property type="match status" value="1"/>
</dbReference>
<feature type="transmembrane region" description="Helical" evidence="2">
    <location>
        <begin position="480"/>
        <end position="501"/>
    </location>
</feature>
<feature type="compositionally biased region" description="Low complexity" evidence="1">
    <location>
        <begin position="173"/>
        <end position="186"/>
    </location>
</feature>